<feature type="compositionally biased region" description="Low complexity" evidence="1">
    <location>
        <begin position="672"/>
        <end position="681"/>
    </location>
</feature>
<feature type="region of interest" description="Disordered" evidence="1">
    <location>
        <begin position="1"/>
        <end position="62"/>
    </location>
</feature>
<name>A0AAJ0HXX1_9PEZI</name>
<feature type="compositionally biased region" description="Pro residues" evidence="1">
    <location>
        <begin position="479"/>
        <end position="502"/>
    </location>
</feature>
<dbReference type="Proteomes" id="UP001275084">
    <property type="component" value="Unassembled WGS sequence"/>
</dbReference>
<evidence type="ECO:0000313" key="3">
    <source>
        <dbReference type="Proteomes" id="UP001275084"/>
    </source>
</evidence>
<feature type="compositionally biased region" description="Basic and acidic residues" evidence="1">
    <location>
        <begin position="639"/>
        <end position="656"/>
    </location>
</feature>
<dbReference type="EMBL" id="JAUIQD010000001">
    <property type="protein sequence ID" value="KAK3364716.1"/>
    <property type="molecule type" value="Genomic_DNA"/>
</dbReference>
<evidence type="ECO:0000256" key="1">
    <source>
        <dbReference type="SAM" id="MobiDB-lite"/>
    </source>
</evidence>
<comment type="caution">
    <text evidence="2">The sequence shown here is derived from an EMBL/GenBank/DDBJ whole genome shotgun (WGS) entry which is preliminary data.</text>
</comment>
<keyword evidence="3" id="KW-1185">Reference proteome</keyword>
<feature type="compositionally biased region" description="Basic and acidic residues" evidence="1">
    <location>
        <begin position="613"/>
        <end position="631"/>
    </location>
</feature>
<reference evidence="2" key="1">
    <citation type="journal article" date="2023" name="Mol. Phylogenet. Evol.">
        <title>Genome-scale phylogeny and comparative genomics of the fungal order Sordariales.</title>
        <authorList>
            <person name="Hensen N."/>
            <person name="Bonometti L."/>
            <person name="Westerberg I."/>
            <person name="Brannstrom I.O."/>
            <person name="Guillou S."/>
            <person name="Cros-Aarteil S."/>
            <person name="Calhoun S."/>
            <person name="Haridas S."/>
            <person name="Kuo A."/>
            <person name="Mondo S."/>
            <person name="Pangilinan J."/>
            <person name="Riley R."/>
            <person name="LaButti K."/>
            <person name="Andreopoulos B."/>
            <person name="Lipzen A."/>
            <person name="Chen C."/>
            <person name="Yan M."/>
            <person name="Daum C."/>
            <person name="Ng V."/>
            <person name="Clum A."/>
            <person name="Steindorff A."/>
            <person name="Ohm R.A."/>
            <person name="Martin F."/>
            <person name="Silar P."/>
            <person name="Natvig D.O."/>
            <person name="Lalanne C."/>
            <person name="Gautier V."/>
            <person name="Ament-Velasquez S.L."/>
            <person name="Kruys A."/>
            <person name="Hutchinson M.I."/>
            <person name="Powell A.J."/>
            <person name="Barry K."/>
            <person name="Miller A.N."/>
            <person name="Grigoriev I.V."/>
            <person name="Debuchy R."/>
            <person name="Gladieux P."/>
            <person name="Hiltunen Thoren M."/>
            <person name="Johannesson H."/>
        </authorList>
    </citation>
    <scope>NUCLEOTIDE SEQUENCE</scope>
    <source>
        <strain evidence="2">CBS 955.72</strain>
    </source>
</reference>
<reference evidence="2" key="2">
    <citation type="submission" date="2023-06" db="EMBL/GenBank/DDBJ databases">
        <authorList>
            <consortium name="Lawrence Berkeley National Laboratory"/>
            <person name="Haridas S."/>
            <person name="Hensen N."/>
            <person name="Bonometti L."/>
            <person name="Westerberg I."/>
            <person name="Brannstrom I.O."/>
            <person name="Guillou S."/>
            <person name="Cros-Aarteil S."/>
            <person name="Calhoun S."/>
            <person name="Kuo A."/>
            <person name="Mondo S."/>
            <person name="Pangilinan J."/>
            <person name="Riley R."/>
            <person name="Labutti K."/>
            <person name="Andreopoulos B."/>
            <person name="Lipzen A."/>
            <person name="Chen C."/>
            <person name="Yanf M."/>
            <person name="Daum C."/>
            <person name="Ng V."/>
            <person name="Clum A."/>
            <person name="Steindorff A."/>
            <person name="Ohm R."/>
            <person name="Martin F."/>
            <person name="Silar P."/>
            <person name="Natvig D."/>
            <person name="Lalanne C."/>
            <person name="Gautier V."/>
            <person name="Ament-Velasquez S.L."/>
            <person name="Kruys A."/>
            <person name="Hutchinson M.I."/>
            <person name="Powell A.J."/>
            <person name="Barry K."/>
            <person name="Miller A.N."/>
            <person name="Grigoriev I.V."/>
            <person name="Debuchy R."/>
            <person name="Gladieux P."/>
            <person name="Thoren M.H."/>
            <person name="Johannesson H."/>
        </authorList>
    </citation>
    <scope>NUCLEOTIDE SEQUENCE</scope>
    <source>
        <strain evidence="2">CBS 955.72</strain>
    </source>
</reference>
<organism evidence="2 3">
    <name type="scientific">Lasiosphaeria hispida</name>
    <dbReference type="NCBI Taxonomy" id="260671"/>
    <lineage>
        <taxon>Eukaryota</taxon>
        <taxon>Fungi</taxon>
        <taxon>Dikarya</taxon>
        <taxon>Ascomycota</taxon>
        <taxon>Pezizomycotina</taxon>
        <taxon>Sordariomycetes</taxon>
        <taxon>Sordariomycetidae</taxon>
        <taxon>Sordariales</taxon>
        <taxon>Lasiosphaeriaceae</taxon>
        <taxon>Lasiosphaeria</taxon>
    </lineage>
</organism>
<protein>
    <submittedName>
        <fullName evidence="2">Uncharacterized protein</fullName>
    </submittedName>
</protein>
<gene>
    <name evidence="2" type="ORF">B0T25DRAFT_563718</name>
</gene>
<feature type="region of interest" description="Disordered" evidence="1">
    <location>
        <begin position="468"/>
        <end position="681"/>
    </location>
</feature>
<sequence length="681" mass="77675">MGRQTAAIGLPPAQRAQYERVNVPGWGDDADNERANDSDTVICAPEPPERDPKGKRKAKKAALERIRARSPNNSDELQAAFEAIDPYNTAFGGSVLDMMKAMPSGLKSAERNLKKCWRVKDLAQVKKRLPRIPDSDNWDGEDRRKVEAEWGEYPQRNAVLSGITGPGKFVLLYKIALKFWKCLPDDIISCDYSLQYLDRGASIPSLRGRPTTDSWAPLFCNTLAKLLAHDMWMRRPEQLATAIQYTIIAMTDDRRPWRMDKTLNYDQFTLELQAASREEGKLPIEERRTLLGIRRALVKQHHAEGRGWVAHGQWNLLFRAIDIIAKQYKKASLDRPNEWMDPKYPYYVNETHLHVLVEALDTMGGMGFPAYIPVQVLHHAINNERDPQKYPRVKDLPALREYAILREWEKADLVKKLAKRAAKSAVVHFDDNNDNNNDNGIFRDPHDHRLRESLSAVDWDLDELFGPPFIPPEDRRNFQPPPQPLVAPPQPAVAPPKSPALSPPIKGEPESPPPPQPSHPMPDPPPRRGGHRGRGRSRRGGFDQTRGGYGPDHGFQHQGRGFGYGYRGGNARYRGSGRDYIYGYERRDPGPQYQGRDGGYDPDRRGSNAGYYHGRERSPRRRSPEGGEYLRRSQSPQYRSREGPRYPQQEIRDQSRSRSPRARRDRGGDYSRGGPSRYRGR</sequence>
<evidence type="ECO:0000313" key="2">
    <source>
        <dbReference type="EMBL" id="KAK3364716.1"/>
    </source>
</evidence>
<accession>A0AAJ0HXX1</accession>
<proteinExistence type="predicted"/>
<dbReference type="AlphaFoldDB" id="A0AAJ0HXX1"/>
<feature type="compositionally biased region" description="Basic residues" evidence="1">
    <location>
        <begin position="528"/>
        <end position="539"/>
    </location>
</feature>
<feature type="compositionally biased region" description="Pro residues" evidence="1">
    <location>
        <begin position="510"/>
        <end position="524"/>
    </location>
</feature>